<dbReference type="EMBL" id="DS469526">
    <property type="protein sequence ID" value="EDO46519.1"/>
    <property type="molecule type" value="Genomic_DNA"/>
</dbReference>
<evidence type="ECO:0000256" key="6">
    <source>
        <dbReference type="SAM" id="MobiDB-lite"/>
    </source>
</evidence>
<dbReference type="InParanoid" id="A7RPJ0"/>
<dbReference type="AlphaFoldDB" id="A7RPJ0"/>
<dbReference type="Proteomes" id="UP000001593">
    <property type="component" value="Unassembled WGS sequence"/>
</dbReference>
<evidence type="ECO:0000256" key="4">
    <source>
        <dbReference type="ARBA" id="ARBA00022989"/>
    </source>
</evidence>
<keyword evidence="5" id="KW-0472">Membrane</keyword>
<keyword evidence="2" id="KW-0812">Transmembrane</keyword>
<dbReference type="PANTHER" id="PTHR16059:SF25">
    <property type="entry name" value="LYSOZYME"/>
    <property type="match status" value="1"/>
</dbReference>
<reference evidence="7 8" key="1">
    <citation type="journal article" date="2007" name="Science">
        <title>Sea anemone genome reveals ancestral eumetazoan gene repertoire and genomic organization.</title>
        <authorList>
            <person name="Putnam N.H."/>
            <person name="Srivastava M."/>
            <person name="Hellsten U."/>
            <person name="Dirks B."/>
            <person name="Chapman J."/>
            <person name="Salamov A."/>
            <person name="Terry A."/>
            <person name="Shapiro H."/>
            <person name="Lindquist E."/>
            <person name="Kapitonov V.V."/>
            <person name="Jurka J."/>
            <person name="Genikhovich G."/>
            <person name="Grigoriev I.V."/>
            <person name="Lucas S.M."/>
            <person name="Steele R.E."/>
            <person name="Finnerty J.R."/>
            <person name="Technau U."/>
            <person name="Martindale M.Q."/>
            <person name="Rokhsar D.S."/>
        </authorList>
    </citation>
    <scope>NUCLEOTIDE SEQUENCE [LARGE SCALE GENOMIC DNA]</scope>
    <source>
        <strain evidence="8">CH2 X CH6</strain>
    </source>
</reference>
<evidence type="ECO:0000313" key="7">
    <source>
        <dbReference type="EMBL" id="EDO46519.1"/>
    </source>
</evidence>
<keyword evidence="3" id="KW-0732">Signal</keyword>
<protein>
    <submittedName>
        <fullName evidence="7">Uncharacterized protein</fullName>
    </submittedName>
</protein>
<evidence type="ECO:0000256" key="1">
    <source>
        <dbReference type="ARBA" id="ARBA00004167"/>
    </source>
</evidence>
<name>A7RPJ0_NEMVE</name>
<feature type="region of interest" description="Disordered" evidence="6">
    <location>
        <begin position="114"/>
        <end position="162"/>
    </location>
</feature>
<accession>A7RPJ0</accession>
<feature type="compositionally biased region" description="Pro residues" evidence="6">
    <location>
        <begin position="136"/>
        <end position="146"/>
    </location>
</feature>
<proteinExistence type="predicted"/>
<keyword evidence="4" id="KW-1133">Transmembrane helix</keyword>
<dbReference type="PANTHER" id="PTHR16059">
    <property type="entry name" value="ANTHRAX TOXIN RECEPTOR"/>
    <property type="match status" value="1"/>
</dbReference>
<dbReference type="HOGENOM" id="CLU_895174_0_0_1"/>
<organism evidence="7 8">
    <name type="scientific">Nematostella vectensis</name>
    <name type="common">Starlet sea anemone</name>
    <dbReference type="NCBI Taxonomy" id="45351"/>
    <lineage>
        <taxon>Eukaryota</taxon>
        <taxon>Metazoa</taxon>
        <taxon>Cnidaria</taxon>
        <taxon>Anthozoa</taxon>
        <taxon>Hexacorallia</taxon>
        <taxon>Actiniaria</taxon>
        <taxon>Edwardsiidae</taxon>
        <taxon>Nematostella</taxon>
    </lineage>
</organism>
<comment type="subcellular location">
    <subcellularLocation>
        <location evidence="1">Membrane</location>
        <topology evidence="1">Single-pass membrane protein</topology>
    </subcellularLocation>
</comment>
<evidence type="ECO:0000256" key="5">
    <source>
        <dbReference type="ARBA" id="ARBA00023136"/>
    </source>
</evidence>
<evidence type="ECO:0000256" key="2">
    <source>
        <dbReference type="ARBA" id="ARBA00022692"/>
    </source>
</evidence>
<gene>
    <name evidence="7" type="ORF">NEMVEDRAFT_v1g200174</name>
</gene>
<keyword evidence="8" id="KW-1185">Reference proteome</keyword>
<sequence length="311" mass="34310">MGCFKDKKQPRALPKMLLTDRDPTDKVSSGITIDWKNWDDYLKGFICRCAKSAISEGYNFMGLQFYGECWSGPNPAQYKRHGASSDCITYAYKPCTGGDCIGKKSTNYVYGVQARGSSPTNKPTETETLPTTLPTTPTPTKRPSPSPTGTGTPTRKPEPTLSPTRMLSGLLCQSFVVSLCTRQDTSGMEQPCDLCGLIRNIYTGYPCFRSVEIIGTRLLQLSSKDKCRSSYPITLPTASVFMSDVLSITYASSSYSTDALDVYLSFDALDTGYWRHGNGYWRHGNGRCCSWGLSPARVSGNMHTKMQKVLL</sequence>
<evidence type="ECO:0000256" key="3">
    <source>
        <dbReference type="ARBA" id="ARBA00022729"/>
    </source>
</evidence>
<dbReference type="GO" id="GO:0016020">
    <property type="term" value="C:membrane"/>
    <property type="evidence" value="ECO:0007669"/>
    <property type="project" value="UniProtKB-SubCell"/>
</dbReference>
<evidence type="ECO:0000313" key="8">
    <source>
        <dbReference type="Proteomes" id="UP000001593"/>
    </source>
</evidence>
<feature type="compositionally biased region" description="Low complexity" evidence="6">
    <location>
        <begin position="119"/>
        <end position="135"/>
    </location>
</feature>